<dbReference type="Pfam" id="PF06445">
    <property type="entry name" value="GyrI-like"/>
    <property type="match status" value="1"/>
</dbReference>
<keyword evidence="1" id="KW-0805">Transcription regulation</keyword>
<dbReference type="PRINTS" id="PR00032">
    <property type="entry name" value="HTHARAC"/>
</dbReference>
<dbReference type="PROSITE" id="PS01124">
    <property type="entry name" value="HTH_ARAC_FAMILY_2"/>
    <property type="match status" value="1"/>
</dbReference>
<dbReference type="Pfam" id="PF12833">
    <property type="entry name" value="HTH_18"/>
    <property type="match status" value="1"/>
</dbReference>
<dbReference type="InterPro" id="IPR018060">
    <property type="entry name" value="HTH_AraC"/>
</dbReference>
<dbReference type="AlphaFoldDB" id="A0A0S7BHE0"/>
<dbReference type="GO" id="GO:0043565">
    <property type="term" value="F:sequence-specific DNA binding"/>
    <property type="evidence" value="ECO:0007669"/>
    <property type="project" value="InterPro"/>
</dbReference>
<feature type="domain" description="HTH araC/xylS-type" evidence="4">
    <location>
        <begin position="12"/>
        <end position="110"/>
    </location>
</feature>
<dbReference type="SMART" id="SM00342">
    <property type="entry name" value="HTH_ARAC"/>
    <property type="match status" value="1"/>
</dbReference>
<dbReference type="SUPFAM" id="SSF46689">
    <property type="entry name" value="Homeodomain-like"/>
    <property type="match status" value="2"/>
</dbReference>
<reference evidence="5" key="1">
    <citation type="submission" date="2015-07" db="EMBL/GenBank/DDBJ databases">
        <title>Draft Genome Sequences of Anaerolinea thermolimosa IMO-1, Bellilinea caldifistulae GOMI-1, Leptolinea tardivitalis YMTK-2, Levilinea saccharolytica KIBI-1,Longilinea arvoryzae KOME-1, Previously Described as Members of the Anaerolineaceae (Chloroflexi).</title>
        <authorList>
            <person name="Sekiguchi Y."/>
            <person name="Ohashi A."/>
            <person name="Matsuura N."/>
            <person name="Tourlousse M.D."/>
        </authorList>
    </citation>
    <scope>NUCLEOTIDE SEQUENCE [LARGE SCALE GENOMIC DNA]</scope>
    <source>
        <strain evidence="5">KOME-1</strain>
    </source>
</reference>
<dbReference type="STRING" id="360412.LARV_01779"/>
<evidence type="ECO:0000256" key="3">
    <source>
        <dbReference type="ARBA" id="ARBA00023163"/>
    </source>
</evidence>
<protein>
    <submittedName>
        <fullName evidence="5">AraC-type DNA-binding domain-containing protein</fullName>
    </submittedName>
</protein>
<proteinExistence type="predicted"/>
<dbReference type="RefSeq" id="WP_172797825.1">
    <property type="nucleotide sequence ID" value="NZ_DF967972.1"/>
</dbReference>
<dbReference type="EMBL" id="DF967972">
    <property type="protein sequence ID" value="GAP14019.1"/>
    <property type="molecule type" value="Genomic_DNA"/>
</dbReference>
<dbReference type="InterPro" id="IPR050908">
    <property type="entry name" value="SmbC-like"/>
</dbReference>
<dbReference type="SUPFAM" id="SSF55136">
    <property type="entry name" value="Probable bacterial effector-binding domain"/>
    <property type="match status" value="1"/>
</dbReference>
<dbReference type="Gene3D" id="3.20.80.10">
    <property type="entry name" value="Regulatory factor, effector binding domain"/>
    <property type="match status" value="1"/>
</dbReference>
<dbReference type="PROSITE" id="PS00041">
    <property type="entry name" value="HTH_ARAC_FAMILY_1"/>
    <property type="match status" value="1"/>
</dbReference>
<dbReference type="SMART" id="SM00871">
    <property type="entry name" value="AraC_E_bind"/>
    <property type="match status" value="1"/>
</dbReference>
<dbReference type="Gene3D" id="1.10.10.60">
    <property type="entry name" value="Homeodomain-like"/>
    <property type="match status" value="2"/>
</dbReference>
<name>A0A0S7BHE0_9CHLR</name>
<dbReference type="InterPro" id="IPR018062">
    <property type="entry name" value="HTH_AraC-typ_CS"/>
</dbReference>
<evidence type="ECO:0000256" key="2">
    <source>
        <dbReference type="ARBA" id="ARBA00023125"/>
    </source>
</evidence>
<dbReference type="InterPro" id="IPR029442">
    <property type="entry name" value="GyrI-like"/>
</dbReference>
<keyword evidence="3" id="KW-0804">Transcription</keyword>
<gene>
    <name evidence="5" type="ORF">LARV_01779</name>
</gene>
<dbReference type="InterPro" id="IPR010499">
    <property type="entry name" value="AraC_E-bd"/>
</dbReference>
<evidence type="ECO:0000259" key="4">
    <source>
        <dbReference type="PROSITE" id="PS01124"/>
    </source>
</evidence>
<dbReference type="InterPro" id="IPR011256">
    <property type="entry name" value="Reg_factor_effector_dom_sf"/>
</dbReference>
<dbReference type="Proteomes" id="UP000055060">
    <property type="component" value="Unassembled WGS sequence"/>
</dbReference>
<keyword evidence="6" id="KW-1185">Reference proteome</keyword>
<evidence type="ECO:0000313" key="6">
    <source>
        <dbReference type="Proteomes" id="UP000055060"/>
    </source>
</evidence>
<evidence type="ECO:0000256" key="1">
    <source>
        <dbReference type="ARBA" id="ARBA00023015"/>
    </source>
</evidence>
<accession>A0A0S7BHE0</accession>
<dbReference type="GO" id="GO:0003700">
    <property type="term" value="F:DNA-binding transcription factor activity"/>
    <property type="evidence" value="ECO:0007669"/>
    <property type="project" value="InterPro"/>
</dbReference>
<organism evidence="5">
    <name type="scientific">Longilinea arvoryzae</name>
    <dbReference type="NCBI Taxonomy" id="360412"/>
    <lineage>
        <taxon>Bacteria</taxon>
        <taxon>Bacillati</taxon>
        <taxon>Chloroflexota</taxon>
        <taxon>Anaerolineae</taxon>
        <taxon>Anaerolineales</taxon>
        <taxon>Anaerolineaceae</taxon>
        <taxon>Longilinea</taxon>
    </lineage>
</organism>
<dbReference type="InterPro" id="IPR020449">
    <property type="entry name" value="Tscrpt_reg_AraC-type_HTH"/>
</dbReference>
<keyword evidence="2 5" id="KW-0238">DNA-binding</keyword>
<evidence type="ECO:0000313" key="5">
    <source>
        <dbReference type="EMBL" id="GAP14019.1"/>
    </source>
</evidence>
<dbReference type="InterPro" id="IPR009057">
    <property type="entry name" value="Homeodomain-like_sf"/>
</dbReference>
<sequence length="292" mass="33354">MDSNRIYQKRINLAIDYISTHISEPISLDTLSGISGFSSFYFHRIFTALVGETPADYVLRTRLEMAQNYLIKTSRSVTQIALESGFTNSAIFARTFRQRYGITPSQYRAGIPVKDQPAHPNLLTDPPEHSYVIHEVSLKNMPDIYTIYVSCYEGYDMRMICRAWEKLNRWAVMQNLDLSGSQAIGISLDDPLITRQNKCRYYACLSTPTEVRASPPVNNLTIPGGRYAVYHTESPAAELRQVYYAIFHDWLPDTGFQPANSLPFEVYLQTPEGHPRQWFDVNICIPVQPIPI</sequence>
<dbReference type="PANTHER" id="PTHR40055">
    <property type="entry name" value="TRANSCRIPTIONAL REGULATOR YGIV-RELATED"/>
    <property type="match status" value="1"/>
</dbReference>
<dbReference type="PANTHER" id="PTHR40055:SF1">
    <property type="entry name" value="TRANSCRIPTIONAL REGULATOR YGIV-RELATED"/>
    <property type="match status" value="1"/>
</dbReference>